<dbReference type="Pfam" id="PF12229">
    <property type="entry name" value="PG_binding_4"/>
    <property type="match status" value="1"/>
</dbReference>
<dbReference type="PANTHER" id="PTHR35788:SF1">
    <property type="entry name" value="EXPORTED PROTEIN"/>
    <property type="match status" value="1"/>
</dbReference>
<feature type="region of interest" description="Disordered" evidence="1">
    <location>
        <begin position="264"/>
        <end position="312"/>
    </location>
</feature>
<dbReference type="InterPro" id="IPR052913">
    <property type="entry name" value="Glycopeptide_resist_protein"/>
</dbReference>
<keyword evidence="2" id="KW-0812">Transmembrane</keyword>
<dbReference type="EMBL" id="BKAL01000010">
    <property type="protein sequence ID" value="GEP70062.1"/>
    <property type="molecule type" value="Genomic_DNA"/>
</dbReference>
<evidence type="ECO:0000313" key="5">
    <source>
        <dbReference type="Proteomes" id="UP000321798"/>
    </source>
</evidence>
<keyword evidence="2" id="KW-1133">Transmembrane helix</keyword>
<dbReference type="RefSeq" id="WP_146953847.1">
    <property type="nucleotide sequence ID" value="NZ_BAABBJ010000002.1"/>
</dbReference>
<dbReference type="OrthoDB" id="9813301at2"/>
<feature type="region of interest" description="Disordered" evidence="1">
    <location>
        <begin position="1"/>
        <end position="247"/>
    </location>
</feature>
<dbReference type="PANTHER" id="PTHR35788">
    <property type="entry name" value="EXPORTED PROTEIN-RELATED"/>
    <property type="match status" value="1"/>
</dbReference>
<protein>
    <recommendedName>
        <fullName evidence="3">YoaR-like putative peptidoglycan binding domain-containing protein</fullName>
    </recommendedName>
</protein>
<feature type="compositionally biased region" description="Acidic residues" evidence="1">
    <location>
        <begin position="93"/>
        <end position="148"/>
    </location>
</feature>
<feature type="compositionally biased region" description="Low complexity" evidence="1">
    <location>
        <begin position="219"/>
        <end position="247"/>
    </location>
</feature>
<gene>
    <name evidence="4" type="ORF">CSO01_27770</name>
</gene>
<dbReference type="Pfam" id="PF04294">
    <property type="entry name" value="VanW"/>
    <property type="match status" value="1"/>
</dbReference>
<feature type="compositionally biased region" description="Basic and acidic residues" evidence="1">
    <location>
        <begin position="74"/>
        <end position="92"/>
    </location>
</feature>
<feature type="transmembrane region" description="Helical" evidence="2">
    <location>
        <begin position="450"/>
        <end position="472"/>
    </location>
</feature>
<dbReference type="InterPro" id="IPR022029">
    <property type="entry name" value="YoaR-like_PG-bd"/>
</dbReference>
<keyword evidence="5" id="KW-1185">Reference proteome</keyword>
<comment type="caution">
    <text evidence="4">The sequence shown here is derived from an EMBL/GenBank/DDBJ whole genome shotgun (WGS) entry which is preliminary data.</text>
</comment>
<evidence type="ECO:0000259" key="3">
    <source>
        <dbReference type="Pfam" id="PF12229"/>
    </source>
</evidence>
<feature type="domain" description="YoaR-like putative peptidoglycan binding" evidence="3">
    <location>
        <begin position="681"/>
        <end position="752"/>
    </location>
</feature>
<feature type="compositionally biased region" description="Acidic residues" evidence="1">
    <location>
        <begin position="48"/>
        <end position="61"/>
    </location>
</feature>
<organism evidence="4 5">
    <name type="scientific">Cellulomonas soli</name>
    <dbReference type="NCBI Taxonomy" id="931535"/>
    <lineage>
        <taxon>Bacteria</taxon>
        <taxon>Bacillati</taxon>
        <taxon>Actinomycetota</taxon>
        <taxon>Actinomycetes</taxon>
        <taxon>Micrococcales</taxon>
        <taxon>Cellulomonadaceae</taxon>
        <taxon>Cellulomonas</taxon>
    </lineage>
</organism>
<name>A0A512PFY9_9CELL</name>
<dbReference type="AlphaFoldDB" id="A0A512PFY9"/>
<reference evidence="4 5" key="1">
    <citation type="submission" date="2019-07" db="EMBL/GenBank/DDBJ databases">
        <title>Whole genome shotgun sequence of Cellulomonas soli NBRC 109434.</title>
        <authorList>
            <person name="Hosoyama A."/>
            <person name="Uohara A."/>
            <person name="Ohji S."/>
            <person name="Ichikawa N."/>
        </authorList>
    </citation>
    <scope>NUCLEOTIDE SEQUENCE [LARGE SCALE GENOMIC DNA]</scope>
    <source>
        <strain evidence="4 5">NBRC 109434</strain>
    </source>
</reference>
<accession>A0A512PFY9</accession>
<evidence type="ECO:0000256" key="1">
    <source>
        <dbReference type="SAM" id="MobiDB-lite"/>
    </source>
</evidence>
<proteinExistence type="predicted"/>
<feature type="compositionally biased region" description="Polar residues" evidence="1">
    <location>
        <begin position="22"/>
        <end position="32"/>
    </location>
</feature>
<feature type="compositionally biased region" description="Low complexity" evidence="1">
    <location>
        <begin position="150"/>
        <end position="167"/>
    </location>
</feature>
<feature type="region of interest" description="Disordered" evidence="1">
    <location>
        <begin position="337"/>
        <end position="359"/>
    </location>
</feature>
<feature type="compositionally biased region" description="Low complexity" evidence="1">
    <location>
        <begin position="189"/>
        <end position="200"/>
    </location>
</feature>
<sequence length="1001" mass="101681">MTDGTGPDEHDEVDPSAGKPPQRSTASESSGAATVVDGGAPTVHPQEEPEPFEPGDADDATGADGVLAPSSDAPRADDIERASAEPGPHDQAEPEESEPDTTESDTAEPETIEPDAAEPDAPESDTAEPDAPESDTAEPDADQEDESVVDAGAAPTRAVADADATIPAAPPVSSPDGVDVAEAGPDSPEPVVDEAAVADEPAAEVEPVAEAEVTRDAPGEPVGPAAGASKPVVEPAQAASSAAAAPETPAVDAADAAAAAAADAAPSAVDVPDEAPADADADADADAAADAPAEDGEVKAASDVSPQAAEPEADAASWVQLAAALRVQQALDLAGVARPAPTGGPAGQEDPVGQPTESVTPLAVGPASVAAELPAPVVADVPAIAPEVAQEVGPATTEVLTPVPAAPAPAASDPVATVPPAGADAPAADAGSPLDVFEEQQTVRRWPRRLLVTLGVVVVLGAAYVGASYALADRVPRGATVAGVDIGGLSADAAVTRLQDELGDLTTQPVDVVANDVQAEIDPTVAGLVLDPEATVDELTGVDLARPQALWQHLVGVDAQTPVTEVDEDALTSALTSLTTSLSLAPVDGAIVFADGAPHATDAVDGWEVDLTGAAQALRDGWLVGERPLVLPTLVVEPSVTQEVTDRALTAARDVTSAPVGVTVADRLATLTPQALASAASYAPQDGELVLTMDGEALVADVLDQLPDLLTASADAHFEFQNDAPVIVPGTPGTTLDPEAVAASVAEAVHASVRTAAVELVESDPAESTAELEALGITEIVSEFSTPLNSEPRRTVNITNGASKISGKLIRPDETFSLTEALGPIDAEHGFVQAGAIVSGEHVDAWGGGLSQVSTTTYNAAYLAGFEDIEHQPHSEWFTRYPEGREATLFTGTLDMQWKNNTPYGALVQAWVADGRVYVRIWGTKYWRVESETSARSGVVAPTTVYSQSPTCEPSSAGNPGFTVTVTRRTYLGEELKATESNTWRYKPQNKVICGAAPTTP</sequence>
<keyword evidence="2" id="KW-0472">Membrane</keyword>
<feature type="compositionally biased region" description="Acidic residues" evidence="1">
    <location>
        <begin position="271"/>
        <end position="295"/>
    </location>
</feature>
<dbReference type="Proteomes" id="UP000321798">
    <property type="component" value="Unassembled WGS sequence"/>
</dbReference>
<dbReference type="InterPro" id="IPR007391">
    <property type="entry name" value="Vancomycin_resist_VanW"/>
</dbReference>
<evidence type="ECO:0000256" key="2">
    <source>
        <dbReference type="SAM" id="Phobius"/>
    </source>
</evidence>
<evidence type="ECO:0000313" key="4">
    <source>
        <dbReference type="EMBL" id="GEP70062.1"/>
    </source>
</evidence>